<organism evidence="8 9">
    <name type="scientific">Natronospirillum operosum</name>
    <dbReference type="NCBI Taxonomy" id="2759953"/>
    <lineage>
        <taxon>Bacteria</taxon>
        <taxon>Pseudomonadati</taxon>
        <taxon>Pseudomonadota</taxon>
        <taxon>Gammaproteobacteria</taxon>
        <taxon>Oceanospirillales</taxon>
        <taxon>Natronospirillaceae</taxon>
        <taxon>Natronospirillum</taxon>
    </lineage>
</organism>
<evidence type="ECO:0000259" key="6">
    <source>
        <dbReference type="Pfam" id="PF17389"/>
    </source>
</evidence>
<dbReference type="Proteomes" id="UP000297475">
    <property type="component" value="Unassembled WGS sequence"/>
</dbReference>
<dbReference type="PIRSF" id="PIRSF010631">
    <property type="entry name" value="A-rhamnsds"/>
    <property type="match status" value="1"/>
</dbReference>
<dbReference type="EMBL" id="SRMF01000003">
    <property type="protein sequence ID" value="TGG93502.1"/>
    <property type="molecule type" value="Genomic_DNA"/>
</dbReference>
<comment type="catalytic activity">
    <reaction evidence="1">
        <text>Hydrolysis of terminal non-reducing alpha-L-rhamnose residues in alpha-L-rhamnosides.</text>
        <dbReference type="EC" id="3.2.1.40"/>
    </reaction>
</comment>
<dbReference type="Gene3D" id="2.60.420.10">
    <property type="entry name" value="Maltose phosphorylase, domain 3"/>
    <property type="match status" value="1"/>
</dbReference>
<dbReference type="InterPro" id="IPR012341">
    <property type="entry name" value="6hp_glycosidase-like_sf"/>
</dbReference>
<feature type="domain" description="Alpha-L-rhamnosidase six-hairpin glycosidase" evidence="6">
    <location>
        <begin position="311"/>
        <end position="668"/>
    </location>
</feature>
<dbReference type="AlphaFoldDB" id="A0A4Z0WE31"/>
<reference evidence="8 9" key="1">
    <citation type="submission" date="2019-04" db="EMBL/GenBank/DDBJ databases">
        <title>Natronospirillum operosus gen. nov., sp. nov., a haloalkaliphilic satellite isolated from decaying biomass of laboratory culture of cyanobacterium Geitlerinema sp. and proposal of Natronospirillaceae fam. nov. and Saccharospirillaceae fam. nov.</title>
        <authorList>
            <person name="Kevbrin V."/>
            <person name="Boltyanskaya Y."/>
            <person name="Koziaeva V."/>
            <person name="Grouzdev D.S."/>
            <person name="Park M."/>
            <person name="Cho J."/>
        </authorList>
    </citation>
    <scope>NUCLEOTIDE SEQUENCE [LARGE SCALE GENOMIC DNA]</scope>
    <source>
        <strain evidence="8 9">G-116</strain>
    </source>
</reference>
<dbReference type="GO" id="GO:0030596">
    <property type="term" value="F:alpha-L-rhamnosidase activity"/>
    <property type="evidence" value="ECO:0007669"/>
    <property type="project" value="UniProtKB-EC"/>
</dbReference>
<evidence type="ECO:0000256" key="2">
    <source>
        <dbReference type="ARBA" id="ARBA00012652"/>
    </source>
</evidence>
<dbReference type="Pfam" id="PF17389">
    <property type="entry name" value="Bac_rhamnosid6H"/>
    <property type="match status" value="1"/>
</dbReference>
<dbReference type="Gene3D" id="2.60.120.260">
    <property type="entry name" value="Galactose-binding domain-like"/>
    <property type="match status" value="2"/>
</dbReference>
<dbReference type="PANTHER" id="PTHR33307">
    <property type="entry name" value="ALPHA-RHAMNOSIDASE (EUROFUNG)"/>
    <property type="match status" value="1"/>
</dbReference>
<evidence type="ECO:0000259" key="5">
    <source>
        <dbReference type="Pfam" id="PF08531"/>
    </source>
</evidence>
<evidence type="ECO:0000256" key="1">
    <source>
        <dbReference type="ARBA" id="ARBA00001445"/>
    </source>
</evidence>
<feature type="domain" description="Alpha-L-rhamnosidase concanavalin-like" evidence="4">
    <location>
        <begin position="211"/>
        <end position="298"/>
    </location>
</feature>
<name>A0A4Z0WE31_9GAMM</name>
<sequence length="783" mass="86818">MMNTLPSINWTALMIGPETDSGVGAPAPALAREFSLSGGLPAEATLYITAWGLYCCFINGRRVGEDILTPGWTPYDLRLAYQTYDVSALLQEGTNHIEIWLADGWLRSQMMWKDAALTNTWGDRLGALAEIRSADDEVLLKTDASWLSGVTPIRRSGIYFGEHYDAGQKPGAFAGSVNVLPLDYSVLFAQETTPVRELEPFEAVASWEDADGRLTVDFGQNLAGYVSFTVQGDAGDEVLVEHAEILGPDGTIDNRNFRTAEAILRYQCRGGEPETYRPWFTFMGYRYVRVTLSGRARLQAIQSIPISSVREQTGHFECGHPLVNQLVSNTLWSQRSNFIEAPTDCPQRDERLGWTGDAQVFAGTACYLHNSHAFLRSWMRDVIAEQTDEGAIPHVVPNPVRRDGSRMPNMVGSTGWGDVIHVMPWTLWLHYADRAALEEAYPAMQRWIDFVWSISEGPIVRPPREWSERGFSFGDWLQPSGSTEKPNATIGDDAAATIYLYIALTNTTRIAEVLDRQADASALKSRADDVRQAFAREFITASGRIGYNDQTSYALAILHDLVPPELRAAARHYFVESIRRTGKTIGTGFIGTPALLPALIKAGEPELAAELFLQESVPGWLYQVRKGATTIWERWDAIREDDSIFEPDMNSYNHYAYGAVCQWLFESVAGICPDADQPGFRVINMQPVILPELGPVKASHRCHLGQISASWNVAGDRVTYEVDIPASAEGCFSLAESATDIRLNGQPTSLSEVLSLPSGAHQIEFRLPRLNRAMQAHQTAKQS</sequence>
<feature type="domain" description="Bacterial alpha-L-rhamnosidase N-terminal" evidence="5">
    <location>
        <begin position="42"/>
        <end position="195"/>
    </location>
</feature>
<evidence type="ECO:0000259" key="4">
    <source>
        <dbReference type="Pfam" id="PF05592"/>
    </source>
</evidence>
<keyword evidence="9" id="KW-1185">Reference proteome</keyword>
<evidence type="ECO:0000259" key="7">
    <source>
        <dbReference type="Pfam" id="PF17390"/>
    </source>
</evidence>
<dbReference type="EC" id="3.2.1.40" evidence="2"/>
<proteinExistence type="predicted"/>
<dbReference type="InterPro" id="IPR035396">
    <property type="entry name" value="Bac_rhamnosid6H"/>
</dbReference>
<evidence type="ECO:0000313" key="9">
    <source>
        <dbReference type="Proteomes" id="UP000297475"/>
    </source>
</evidence>
<keyword evidence="3" id="KW-0378">Hydrolase</keyword>
<dbReference type="Pfam" id="PF08531">
    <property type="entry name" value="Bac_rhamnosid_N"/>
    <property type="match status" value="1"/>
</dbReference>
<accession>A0A4Z0WE31</accession>
<dbReference type="GO" id="GO:0005975">
    <property type="term" value="P:carbohydrate metabolic process"/>
    <property type="evidence" value="ECO:0007669"/>
    <property type="project" value="InterPro"/>
</dbReference>
<feature type="domain" description="Alpha-L-rhamnosidase C-terminal" evidence="7">
    <location>
        <begin position="675"/>
        <end position="738"/>
    </location>
</feature>
<evidence type="ECO:0000313" key="8">
    <source>
        <dbReference type="EMBL" id="TGG93502.1"/>
    </source>
</evidence>
<dbReference type="SUPFAM" id="SSF48208">
    <property type="entry name" value="Six-hairpin glycosidases"/>
    <property type="match status" value="1"/>
</dbReference>
<dbReference type="InterPro" id="IPR013737">
    <property type="entry name" value="Bac_rhamnosid_N"/>
</dbReference>
<dbReference type="Gene3D" id="1.50.10.10">
    <property type="match status" value="1"/>
</dbReference>
<dbReference type="InterPro" id="IPR008928">
    <property type="entry name" value="6-hairpin_glycosidase_sf"/>
</dbReference>
<comment type="caution">
    <text evidence="8">The sequence shown here is derived from an EMBL/GenBank/DDBJ whole genome shotgun (WGS) entry which is preliminary data.</text>
</comment>
<dbReference type="OrthoDB" id="9761045at2"/>
<dbReference type="InterPro" id="IPR008902">
    <property type="entry name" value="Rhamnosid_concanavalin"/>
</dbReference>
<dbReference type="InterPro" id="IPR016007">
    <property type="entry name" value="Alpha_rhamnosid"/>
</dbReference>
<dbReference type="InterPro" id="IPR035398">
    <property type="entry name" value="Bac_rhamnosid_C"/>
</dbReference>
<evidence type="ECO:0000256" key="3">
    <source>
        <dbReference type="ARBA" id="ARBA00022801"/>
    </source>
</evidence>
<dbReference type="Pfam" id="PF05592">
    <property type="entry name" value="Bac_rhamnosid"/>
    <property type="match status" value="1"/>
</dbReference>
<dbReference type="Pfam" id="PF17390">
    <property type="entry name" value="Bac_rhamnosid_C"/>
    <property type="match status" value="1"/>
</dbReference>
<gene>
    <name evidence="8" type="ORF">E4656_10685</name>
</gene>
<protein>
    <recommendedName>
        <fullName evidence="2">alpha-L-rhamnosidase</fullName>
        <ecNumber evidence="2">3.2.1.40</ecNumber>
    </recommendedName>
</protein>
<dbReference type="PANTHER" id="PTHR33307:SF6">
    <property type="entry name" value="ALPHA-RHAMNOSIDASE (EUROFUNG)-RELATED"/>
    <property type="match status" value="1"/>
</dbReference>
<dbReference type="RefSeq" id="WP_135483211.1">
    <property type="nucleotide sequence ID" value="NZ_SRMF01000003.1"/>
</dbReference>